<evidence type="ECO:0000313" key="1">
    <source>
        <dbReference type="EMBL" id="KAJ9049473.1"/>
    </source>
</evidence>
<dbReference type="EMBL" id="QTSX02007228">
    <property type="protein sequence ID" value="KAJ9049473.1"/>
    <property type="molecule type" value="Genomic_DNA"/>
</dbReference>
<name>A0ACC2RHA7_9FUNG</name>
<reference evidence="1" key="1">
    <citation type="submission" date="2022-04" db="EMBL/GenBank/DDBJ databases">
        <title>Genome of the entomopathogenic fungus Entomophthora muscae.</title>
        <authorList>
            <person name="Elya C."/>
            <person name="Lovett B.R."/>
            <person name="Lee E."/>
            <person name="Macias A.M."/>
            <person name="Hajek A.E."/>
            <person name="De Bivort B.L."/>
            <person name="Kasson M.T."/>
            <person name="De Fine Licht H.H."/>
            <person name="Stajich J.E."/>
        </authorList>
    </citation>
    <scope>NUCLEOTIDE SEQUENCE</scope>
    <source>
        <strain evidence="1">Berkeley</strain>
    </source>
</reference>
<gene>
    <name evidence="1" type="ORF">DSO57_1024050</name>
</gene>
<proteinExistence type="predicted"/>
<protein>
    <submittedName>
        <fullName evidence="1">Uncharacterized protein</fullName>
    </submittedName>
</protein>
<comment type="caution">
    <text evidence="1">The sequence shown here is derived from an EMBL/GenBank/DDBJ whole genome shotgun (WGS) entry which is preliminary data.</text>
</comment>
<organism evidence="1 2">
    <name type="scientific">Entomophthora muscae</name>
    <dbReference type="NCBI Taxonomy" id="34485"/>
    <lineage>
        <taxon>Eukaryota</taxon>
        <taxon>Fungi</taxon>
        <taxon>Fungi incertae sedis</taxon>
        <taxon>Zoopagomycota</taxon>
        <taxon>Entomophthoromycotina</taxon>
        <taxon>Entomophthoromycetes</taxon>
        <taxon>Entomophthorales</taxon>
        <taxon>Entomophthoraceae</taxon>
        <taxon>Entomophthora</taxon>
    </lineage>
</organism>
<dbReference type="Proteomes" id="UP001165960">
    <property type="component" value="Unassembled WGS sequence"/>
</dbReference>
<evidence type="ECO:0000313" key="2">
    <source>
        <dbReference type="Proteomes" id="UP001165960"/>
    </source>
</evidence>
<sequence>MVDNVLVEFHTNSLSATGDLLYRFVQPALVHHQLLLGPHPSTLTELLYPFHGNYDQSVAFQKWAQNFLWLSSASQHDSLMVLQHSQTLVDVIHTSLLNYVQDCLHTYGVGYAT</sequence>
<keyword evidence="2" id="KW-1185">Reference proteome</keyword>
<accession>A0ACC2RHA7</accession>